<dbReference type="KEGG" id="syw:SYNW0757"/>
<gene>
    <name evidence="3" type="ordered locus">SYNW0757</name>
</gene>
<organism evidence="3 4">
    <name type="scientific">Parasynechococcus marenigrum (strain WH8102)</name>
    <dbReference type="NCBI Taxonomy" id="84588"/>
    <lineage>
        <taxon>Bacteria</taxon>
        <taxon>Bacillati</taxon>
        <taxon>Cyanobacteriota</taxon>
        <taxon>Cyanophyceae</taxon>
        <taxon>Synechococcales</taxon>
        <taxon>Prochlorococcaceae</taxon>
        <taxon>Parasynechococcus</taxon>
        <taxon>Parasynechococcus marenigrum</taxon>
    </lineage>
</organism>
<name>Q7U867_PARMW</name>
<accession>Q7U867</accession>
<evidence type="ECO:0008006" key="5">
    <source>
        <dbReference type="Google" id="ProtNLM"/>
    </source>
</evidence>
<dbReference type="SUPFAM" id="SSF57783">
    <property type="entry name" value="Zinc beta-ribbon"/>
    <property type="match status" value="1"/>
</dbReference>
<evidence type="ECO:0000313" key="3">
    <source>
        <dbReference type="EMBL" id="CAE07272.1"/>
    </source>
</evidence>
<evidence type="ECO:0000256" key="2">
    <source>
        <dbReference type="SAM" id="Phobius"/>
    </source>
</evidence>
<sequence length="93" mass="10115">MLCRVMLETCAVGCKVTSVCQNCGSRRFRADRALAGRLVCQSCGLAAGSRPSRSRPNPRNQQRRNGASQLGRKRLLWLMLLIGVAIAVVVLTS</sequence>
<dbReference type="STRING" id="84588.SYNW0757"/>
<evidence type="ECO:0000256" key="1">
    <source>
        <dbReference type="SAM" id="MobiDB-lite"/>
    </source>
</evidence>
<dbReference type="HOGENOM" id="CLU_190038_0_0_3"/>
<dbReference type="Proteomes" id="UP000001422">
    <property type="component" value="Chromosome"/>
</dbReference>
<feature type="transmembrane region" description="Helical" evidence="2">
    <location>
        <begin position="75"/>
        <end position="92"/>
    </location>
</feature>
<proteinExistence type="predicted"/>
<keyword evidence="2" id="KW-0472">Membrane</keyword>
<dbReference type="eggNOG" id="ENOG5032391">
    <property type="taxonomic scope" value="Bacteria"/>
</dbReference>
<keyword evidence="4" id="KW-1185">Reference proteome</keyword>
<reference evidence="3 4" key="1">
    <citation type="journal article" date="2003" name="Nature">
        <title>The genome of a motile marine Synechococcus.</title>
        <authorList>
            <person name="Palenik B."/>
            <person name="Brahamsha B."/>
            <person name="Larimer F."/>
            <person name="Land M."/>
            <person name="Hauser L."/>
            <person name="Chain P."/>
            <person name="Lamerdin J."/>
            <person name="Regala W."/>
            <person name="Allen E.A."/>
            <person name="McCarren J."/>
            <person name="Paulsen I."/>
            <person name="Dufresne A."/>
            <person name="Partensky F."/>
            <person name="Webb E."/>
            <person name="Waterbury J."/>
        </authorList>
    </citation>
    <scope>NUCLEOTIDE SEQUENCE [LARGE SCALE GENOMIC DNA]</scope>
    <source>
        <strain evidence="3 4">WH8102</strain>
    </source>
</reference>
<keyword evidence="2" id="KW-0812">Transmembrane</keyword>
<protein>
    <recommendedName>
        <fullName evidence="5">Zn-ribbon protein</fullName>
    </recommendedName>
</protein>
<feature type="region of interest" description="Disordered" evidence="1">
    <location>
        <begin position="47"/>
        <end position="68"/>
    </location>
</feature>
<evidence type="ECO:0000313" key="4">
    <source>
        <dbReference type="Proteomes" id="UP000001422"/>
    </source>
</evidence>
<keyword evidence="2" id="KW-1133">Transmembrane helix</keyword>
<dbReference type="AlphaFoldDB" id="Q7U867"/>
<dbReference type="EMBL" id="BX569691">
    <property type="protein sequence ID" value="CAE07272.1"/>
    <property type="molecule type" value="Genomic_DNA"/>
</dbReference>
<feature type="compositionally biased region" description="Low complexity" evidence="1">
    <location>
        <begin position="49"/>
        <end position="65"/>
    </location>
</feature>